<protein>
    <submittedName>
        <fullName evidence="2">Uncharacterized protein</fullName>
    </submittedName>
</protein>
<feature type="compositionally biased region" description="Low complexity" evidence="1">
    <location>
        <begin position="175"/>
        <end position="185"/>
    </location>
</feature>
<comment type="caution">
    <text evidence="2">The sequence shown here is derived from an EMBL/GenBank/DDBJ whole genome shotgun (WGS) entry which is preliminary data.</text>
</comment>
<keyword evidence="3" id="KW-1185">Reference proteome</keyword>
<evidence type="ECO:0000256" key="1">
    <source>
        <dbReference type="SAM" id="MobiDB-lite"/>
    </source>
</evidence>
<evidence type="ECO:0000313" key="3">
    <source>
        <dbReference type="Proteomes" id="UP000306102"/>
    </source>
</evidence>
<evidence type="ECO:0000313" key="2">
    <source>
        <dbReference type="EMBL" id="THG10673.1"/>
    </source>
</evidence>
<reference evidence="2 3" key="1">
    <citation type="journal article" date="2018" name="Proc. Natl. Acad. Sci. U.S.A.">
        <title>Draft genome sequence of Camellia sinensis var. sinensis provides insights into the evolution of the tea genome and tea quality.</title>
        <authorList>
            <person name="Wei C."/>
            <person name="Yang H."/>
            <person name="Wang S."/>
            <person name="Zhao J."/>
            <person name="Liu C."/>
            <person name="Gao L."/>
            <person name="Xia E."/>
            <person name="Lu Y."/>
            <person name="Tai Y."/>
            <person name="She G."/>
            <person name="Sun J."/>
            <person name="Cao H."/>
            <person name="Tong W."/>
            <person name="Gao Q."/>
            <person name="Li Y."/>
            <person name="Deng W."/>
            <person name="Jiang X."/>
            <person name="Wang W."/>
            <person name="Chen Q."/>
            <person name="Zhang S."/>
            <person name="Li H."/>
            <person name="Wu J."/>
            <person name="Wang P."/>
            <person name="Li P."/>
            <person name="Shi C."/>
            <person name="Zheng F."/>
            <person name="Jian J."/>
            <person name="Huang B."/>
            <person name="Shan D."/>
            <person name="Shi M."/>
            <person name="Fang C."/>
            <person name="Yue Y."/>
            <person name="Li F."/>
            <person name="Li D."/>
            <person name="Wei S."/>
            <person name="Han B."/>
            <person name="Jiang C."/>
            <person name="Yin Y."/>
            <person name="Xia T."/>
            <person name="Zhang Z."/>
            <person name="Bennetzen J.L."/>
            <person name="Zhao S."/>
            <person name="Wan X."/>
        </authorList>
    </citation>
    <scope>NUCLEOTIDE SEQUENCE [LARGE SCALE GENOMIC DNA]</scope>
    <source>
        <strain evidence="3">cv. Shuchazao</strain>
        <tissue evidence="2">Leaf</tissue>
    </source>
</reference>
<accession>A0A4S4E432</accession>
<gene>
    <name evidence="2" type="ORF">TEA_013456</name>
</gene>
<proteinExistence type="predicted"/>
<feature type="region of interest" description="Disordered" evidence="1">
    <location>
        <begin position="175"/>
        <end position="194"/>
    </location>
</feature>
<dbReference type="AlphaFoldDB" id="A0A4S4E432"/>
<name>A0A4S4E432_CAMSN</name>
<dbReference type="EMBL" id="SDRB02007781">
    <property type="protein sequence ID" value="THG10673.1"/>
    <property type="molecule type" value="Genomic_DNA"/>
</dbReference>
<organism evidence="2 3">
    <name type="scientific">Camellia sinensis var. sinensis</name>
    <name type="common">China tea</name>
    <dbReference type="NCBI Taxonomy" id="542762"/>
    <lineage>
        <taxon>Eukaryota</taxon>
        <taxon>Viridiplantae</taxon>
        <taxon>Streptophyta</taxon>
        <taxon>Embryophyta</taxon>
        <taxon>Tracheophyta</taxon>
        <taxon>Spermatophyta</taxon>
        <taxon>Magnoliopsida</taxon>
        <taxon>eudicotyledons</taxon>
        <taxon>Gunneridae</taxon>
        <taxon>Pentapetalae</taxon>
        <taxon>asterids</taxon>
        <taxon>Ericales</taxon>
        <taxon>Theaceae</taxon>
        <taxon>Camellia</taxon>
    </lineage>
</organism>
<dbReference type="Proteomes" id="UP000306102">
    <property type="component" value="Unassembled WGS sequence"/>
</dbReference>
<sequence length="235" mass="26500">MKNNQPRVEAVGRPPKVIAPVHRDADVGDVVVQAWQGFRRTAQLQRLGERRGSRLNPQRLGKFRVVGQWRPRPTGFGKFRARGQWRQPQAQQEMGHQEMGLLDQQTFNQAQSEAFTEGEAIGLHGMFNGCGLGESFVDRVFYPSLGPSSKEPPGQLTGQVEDPPVARVFELLRRSVGSPSSKGSSLARKDRRQSPICAPRSHRWRLGLRSVSPSSIQKRAGMRRDHMLNLVRCWF</sequence>